<proteinExistence type="predicted"/>
<dbReference type="EMBL" id="GIFC01010765">
    <property type="protein sequence ID" value="MXU92848.1"/>
    <property type="molecule type" value="Transcribed_RNA"/>
</dbReference>
<evidence type="ECO:0000313" key="1">
    <source>
        <dbReference type="EMBL" id="MXU92848.1"/>
    </source>
</evidence>
<name>A0A6B0UU90_IXORI</name>
<reference evidence="1" key="1">
    <citation type="submission" date="2019-12" db="EMBL/GenBank/DDBJ databases">
        <title>An insight into the sialome of adult female Ixodes ricinus ticks feeding for 6 days.</title>
        <authorList>
            <person name="Perner J."/>
            <person name="Ribeiro J.M.C."/>
        </authorList>
    </citation>
    <scope>NUCLEOTIDE SEQUENCE</scope>
    <source>
        <strain evidence="1">Semi-engorged</strain>
        <tissue evidence="1">Salivary glands</tissue>
    </source>
</reference>
<accession>A0A6B0UU90</accession>
<protein>
    <submittedName>
        <fullName evidence="1">Uncharacterized protein</fullName>
    </submittedName>
</protein>
<dbReference type="AlphaFoldDB" id="A0A6B0UU90"/>
<sequence length="138" mass="14983">MLAKSKLLTLIGWCLPPRPPGCPSSRAGSPGTPTLVVARRSELTVGVRVQACGSSFPRQRCVGWLSRAINARVSLRNHPGIVIAQVIWQRARRFHRSCSRPRWWTAPGFAMGQARQPGSDVPGTSFSLALLALSRASL</sequence>
<organism evidence="1">
    <name type="scientific">Ixodes ricinus</name>
    <name type="common">Common tick</name>
    <name type="synonym">Acarus ricinus</name>
    <dbReference type="NCBI Taxonomy" id="34613"/>
    <lineage>
        <taxon>Eukaryota</taxon>
        <taxon>Metazoa</taxon>
        <taxon>Ecdysozoa</taxon>
        <taxon>Arthropoda</taxon>
        <taxon>Chelicerata</taxon>
        <taxon>Arachnida</taxon>
        <taxon>Acari</taxon>
        <taxon>Parasitiformes</taxon>
        <taxon>Ixodida</taxon>
        <taxon>Ixodoidea</taxon>
        <taxon>Ixodidae</taxon>
        <taxon>Ixodinae</taxon>
        <taxon>Ixodes</taxon>
    </lineage>
</organism>